<feature type="domain" description="Endonuclease GajA/Old nuclease/RecF-like AAA" evidence="1">
    <location>
        <begin position="1"/>
        <end position="76"/>
    </location>
</feature>
<dbReference type="EMBL" id="CP003238">
    <property type="protein sequence ID" value="AFK56253.1"/>
    <property type="molecule type" value="Genomic_DNA"/>
</dbReference>
<name>I3TU15_TISMK</name>
<dbReference type="InterPro" id="IPR051396">
    <property type="entry name" value="Bact_Antivir_Def_Nuclease"/>
</dbReference>
<sequence length="581" mass="66065">MKIKHVTIHNFRSVHHADFDLYDYTMLVGANNSGKSTIINALRIFYEDSIKWSKDDLPKIVGPDRESWIELEFELNDDEFRSLPEKYQGHYHNLKVKKFLASEESPGRVKSGQSNIYAMLPDGSLEENLFFGAKSISQAKLGRVIYIPALSTPSENFKTTGASPFRNVISFLLKKVVENSKGYAALGTAFDTLNSEAKGEAGFLSQLINPMNTALSRWGVSMKLEVKPVTPEEIVKNQIAHAFQDENFDGDLSIDRFGHGFQRSVIYELIRLAPIFEDSKKRDKKIFDPDFTLLLFEEPEAFLHPNQQENLALSLRKLGGEANQQVLITTHSPVFVGKAAKDLKQIIRLHRQEGVSRVFQPSEQNLEELLSGANRLKEALEKFVNDLSIDDSRKAKARRLIASFPDREVAIQEDSFRFQLWLDGERASAFFSDKVIICEGATEKALLNYLLENDWEQFRSNSIFILDALGKYNFPRYLLLFEIFGIPHGVLLDGDVNRNEHEAINQLIHSLRGTYTIDIHQFEKDLEAFIGTEKPQSGRDDKKPIEVLKAISENRIDIMKISELQTIFSTICGIGNKENLL</sequence>
<dbReference type="InterPro" id="IPR034139">
    <property type="entry name" value="TOPRIM_OLD"/>
</dbReference>
<dbReference type="HOGENOM" id="CLU_017618_2_0_5"/>
<geneLocation type="plasmid" evidence="3 4">
    <name>pTM2</name>
</geneLocation>
<keyword evidence="3" id="KW-0378">Hydrolase</keyword>
<reference evidence="3 4" key="1">
    <citation type="journal article" date="2012" name="J. Am. Chem. Soc.">
        <title>Bacterial biosynthesis and maturation of the didemnin anti-cancer agents.</title>
        <authorList>
            <person name="Xu Y."/>
            <person name="Kersten R.D."/>
            <person name="Nam S.J."/>
            <person name="Lu L."/>
            <person name="Al-Suwailem A.M."/>
            <person name="Zheng H."/>
            <person name="Fenical W."/>
            <person name="Dorrestein P.C."/>
            <person name="Moore B.S."/>
            <person name="Qian P.Y."/>
        </authorList>
    </citation>
    <scope>NUCLEOTIDE SEQUENCE [LARGE SCALE GENOMIC DNA]</scope>
    <source>
        <strain evidence="3 4">KA081020-065</strain>
    </source>
</reference>
<keyword evidence="3" id="KW-0540">Nuclease</keyword>
<dbReference type="PATRIC" id="fig|1110502.3.peg.4503"/>
<dbReference type="InterPro" id="IPR041685">
    <property type="entry name" value="AAA_GajA/Old/RecF-like"/>
</dbReference>
<dbReference type="GO" id="GO:0004519">
    <property type="term" value="F:endonuclease activity"/>
    <property type="evidence" value="ECO:0007669"/>
    <property type="project" value="UniProtKB-KW"/>
</dbReference>
<feature type="domain" description="Endonuclease GajA/Old nuclease/RecF-like AAA" evidence="1">
    <location>
        <begin position="233"/>
        <end position="336"/>
    </location>
</feature>
<dbReference type="Pfam" id="PF13175">
    <property type="entry name" value="AAA_15"/>
    <property type="match status" value="2"/>
</dbReference>
<dbReference type="KEGG" id="tmo:TMO_b0245"/>
<dbReference type="CDD" id="cd01026">
    <property type="entry name" value="TOPRIM_OLD"/>
    <property type="match status" value="1"/>
</dbReference>
<gene>
    <name evidence="3" type="ordered locus">TMO_b0245</name>
</gene>
<dbReference type="InterPro" id="IPR027417">
    <property type="entry name" value="P-loop_NTPase"/>
</dbReference>
<evidence type="ECO:0000259" key="1">
    <source>
        <dbReference type="Pfam" id="PF13175"/>
    </source>
</evidence>
<dbReference type="AlphaFoldDB" id="I3TU15"/>
<accession>I3TU15</accession>
<organism evidence="3 4">
    <name type="scientific">Tistrella mobilis (strain KA081020-065)</name>
    <dbReference type="NCBI Taxonomy" id="1110502"/>
    <lineage>
        <taxon>Bacteria</taxon>
        <taxon>Pseudomonadati</taxon>
        <taxon>Pseudomonadota</taxon>
        <taxon>Alphaproteobacteria</taxon>
        <taxon>Geminicoccales</taxon>
        <taxon>Geminicoccaceae</taxon>
        <taxon>Tistrella</taxon>
    </lineage>
</organism>
<keyword evidence="4" id="KW-1185">Reference proteome</keyword>
<evidence type="ECO:0000313" key="3">
    <source>
        <dbReference type="EMBL" id="AFK56253.1"/>
    </source>
</evidence>
<dbReference type="Proteomes" id="UP000005258">
    <property type="component" value="Plasmid pTM2"/>
</dbReference>
<keyword evidence="3" id="KW-0614">Plasmid</keyword>
<protein>
    <submittedName>
        <fullName evidence="3">ATP-dependent endonuclease of the OLD family protein</fullName>
    </submittedName>
</protein>
<evidence type="ECO:0000259" key="2">
    <source>
        <dbReference type="Pfam" id="PF20469"/>
    </source>
</evidence>
<evidence type="ECO:0000313" key="4">
    <source>
        <dbReference type="Proteomes" id="UP000005258"/>
    </source>
</evidence>
<proteinExistence type="predicted"/>
<dbReference type="Pfam" id="PF20469">
    <property type="entry name" value="OLD-like_TOPRIM"/>
    <property type="match status" value="1"/>
</dbReference>
<dbReference type="PANTHER" id="PTHR43581:SF4">
    <property type="entry name" value="ATP_GTP PHOSPHATASE"/>
    <property type="match status" value="1"/>
</dbReference>
<dbReference type="SUPFAM" id="SSF52540">
    <property type="entry name" value="P-loop containing nucleoside triphosphate hydrolases"/>
    <property type="match status" value="1"/>
</dbReference>
<dbReference type="Gene3D" id="3.40.50.300">
    <property type="entry name" value="P-loop containing nucleotide triphosphate hydrolases"/>
    <property type="match status" value="1"/>
</dbReference>
<keyword evidence="3" id="KW-0255">Endonuclease</keyword>
<feature type="domain" description="OLD protein-like TOPRIM" evidence="2">
    <location>
        <begin position="430"/>
        <end position="495"/>
    </location>
</feature>
<dbReference type="RefSeq" id="WP_014753006.1">
    <property type="nucleotide sequence ID" value="NC_017966.1"/>
</dbReference>
<dbReference type="PANTHER" id="PTHR43581">
    <property type="entry name" value="ATP/GTP PHOSPHATASE"/>
    <property type="match status" value="1"/>
</dbReference>